<dbReference type="AlphaFoldDB" id="A0A2S7Y0J9"/>
<keyword evidence="5" id="KW-0326">Glycosidase</keyword>
<dbReference type="EC" id="3.2.1.51" evidence="2"/>
<dbReference type="PANTHER" id="PTHR10030">
    <property type="entry name" value="ALPHA-L-FUCOSIDASE"/>
    <property type="match status" value="1"/>
</dbReference>
<dbReference type="GO" id="GO:0006004">
    <property type="term" value="P:fucose metabolic process"/>
    <property type="evidence" value="ECO:0007669"/>
    <property type="project" value="TreeGrafter"/>
</dbReference>
<keyword evidence="4" id="KW-0378">Hydrolase</keyword>
<evidence type="ECO:0000313" key="7">
    <source>
        <dbReference type="EMBL" id="PQK09574.1"/>
    </source>
</evidence>
<dbReference type="InterPro" id="IPR057739">
    <property type="entry name" value="Glyco_hydro_29_N"/>
</dbReference>
<evidence type="ECO:0000256" key="1">
    <source>
        <dbReference type="ARBA" id="ARBA00007951"/>
    </source>
</evidence>
<dbReference type="GO" id="GO:0004560">
    <property type="term" value="F:alpha-L-fucosidase activity"/>
    <property type="evidence" value="ECO:0007669"/>
    <property type="project" value="UniProtKB-EC"/>
</dbReference>
<accession>A0A2S7Y0J9</accession>
<evidence type="ECO:0000259" key="6">
    <source>
        <dbReference type="Pfam" id="PF01120"/>
    </source>
</evidence>
<keyword evidence="3" id="KW-0732">Signal</keyword>
<name>A0A2S7Y0J9_BEABA</name>
<dbReference type="InterPro" id="IPR000933">
    <property type="entry name" value="Glyco_hydro_29"/>
</dbReference>
<evidence type="ECO:0000256" key="2">
    <source>
        <dbReference type="ARBA" id="ARBA00012662"/>
    </source>
</evidence>
<dbReference type="SUPFAM" id="SSF51445">
    <property type="entry name" value="(Trans)glycosidases"/>
    <property type="match status" value="1"/>
</dbReference>
<dbReference type="Gene3D" id="2.60.120.260">
    <property type="entry name" value="Galactose-binding domain-like"/>
    <property type="match status" value="1"/>
</dbReference>
<evidence type="ECO:0000313" key="8">
    <source>
        <dbReference type="Proteomes" id="UP000237441"/>
    </source>
</evidence>
<dbReference type="EMBL" id="JRHA01000001">
    <property type="protein sequence ID" value="PQK09574.1"/>
    <property type="molecule type" value="Genomic_DNA"/>
</dbReference>
<dbReference type="Gene3D" id="3.20.20.80">
    <property type="entry name" value="Glycosidases"/>
    <property type="match status" value="1"/>
</dbReference>
<dbReference type="OrthoDB" id="6039950at2759"/>
<dbReference type="PANTHER" id="PTHR10030:SF37">
    <property type="entry name" value="ALPHA-L-FUCOSIDASE-RELATED"/>
    <property type="match status" value="1"/>
</dbReference>
<organism evidence="7 8">
    <name type="scientific">Beauveria bassiana</name>
    <name type="common">White muscardine disease fungus</name>
    <name type="synonym">Tritirachium shiotae</name>
    <dbReference type="NCBI Taxonomy" id="176275"/>
    <lineage>
        <taxon>Eukaryota</taxon>
        <taxon>Fungi</taxon>
        <taxon>Dikarya</taxon>
        <taxon>Ascomycota</taxon>
        <taxon>Pezizomycotina</taxon>
        <taxon>Sordariomycetes</taxon>
        <taxon>Hypocreomycetidae</taxon>
        <taxon>Hypocreales</taxon>
        <taxon>Cordycipitaceae</taxon>
        <taxon>Beauveria</taxon>
    </lineage>
</organism>
<evidence type="ECO:0000256" key="4">
    <source>
        <dbReference type="ARBA" id="ARBA00022801"/>
    </source>
</evidence>
<sequence>MQSLFALFSNGPKHIFRPIRVIPLTSKAMKTTAGLITALISVAAHGLRTRDGPGGPRPPGKWRISPIDGSKIALPTREQLAFQDREMGCLIHFNMATYIAQDGCNGDPALVPPRSLFDPAQLDTDQWMEAIKSLGGKYATLVAKHNCGFTTWPTKVSFKDLAGETVPYSYAIAQSPVKGRDVVEDFVESASRHGFGRGFYYSVVVNNYLNVQSAHVRNVAAGPGQVGITTDVYNDVVFEQLEELWGKYGNLTEIWFDGGYSGDQKDRIQSLLQKTQPNAVIFNGCQDDGSCVSDNSIRWIGNELGHAEEENWSTGLTKSGESDSPWFTPSECDTTLQTGDRWFFGVDTPLRSLAELIKVYHETVGRNCVLALDMSPDRRGLIPDSHVARYKQLGDFIRQCYDDHPVQPSCEKRDEAQGGYTLAFDKPAEIDRVVLMEDQADGQVIRTYQVWGRQGKDGLGDWSLLSNGTSVGHKKIDLFIKPVTVSEVMVNSTFVDTPKWRSVTVHKCS</sequence>
<comment type="similarity">
    <text evidence="1">Belongs to the glycosyl hydrolase 29 family.</text>
</comment>
<dbReference type="Pfam" id="PF01120">
    <property type="entry name" value="Alpha_L_fucos"/>
    <property type="match status" value="1"/>
</dbReference>
<comment type="caution">
    <text evidence="7">The sequence shown here is derived from an EMBL/GenBank/DDBJ whole genome shotgun (WGS) entry which is preliminary data.</text>
</comment>
<reference evidence="7 8" key="1">
    <citation type="submission" date="2016-07" db="EMBL/GenBank/DDBJ databases">
        <title>Comparative genomics of the entomopathogenic fungus Beauveria bassiana.</title>
        <authorList>
            <person name="Valero Jimenez C.A."/>
            <person name="Zwaan B.J."/>
            <person name="Van Kan J.A."/>
            <person name="Takken W."/>
            <person name="Debets A.J."/>
            <person name="Schoustra S.E."/>
            <person name="Koenraadt C.J."/>
        </authorList>
    </citation>
    <scope>NUCLEOTIDE SEQUENCE [LARGE SCALE GENOMIC DNA]</scope>
    <source>
        <strain evidence="7 8">ARSEF 8028</strain>
    </source>
</reference>
<feature type="domain" description="Glycoside hydrolase family 29 N-terminal" evidence="6">
    <location>
        <begin position="116"/>
        <end position="398"/>
    </location>
</feature>
<dbReference type="SMART" id="SM00812">
    <property type="entry name" value="Alpha_L_fucos"/>
    <property type="match status" value="1"/>
</dbReference>
<evidence type="ECO:0000256" key="5">
    <source>
        <dbReference type="ARBA" id="ARBA00023295"/>
    </source>
</evidence>
<protein>
    <recommendedName>
        <fullName evidence="2">alpha-L-fucosidase</fullName>
        <ecNumber evidence="2">3.2.1.51</ecNumber>
    </recommendedName>
</protein>
<gene>
    <name evidence="7" type="ORF">BB8028_0001g16430</name>
</gene>
<proteinExistence type="inferred from homology"/>
<dbReference type="InterPro" id="IPR017853">
    <property type="entry name" value="GH"/>
</dbReference>
<evidence type="ECO:0000256" key="3">
    <source>
        <dbReference type="ARBA" id="ARBA00022729"/>
    </source>
</evidence>
<dbReference type="Proteomes" id="UP000237441">
    <property type="component" value="Unassembled WGS sequence"/>
</dbReference>
<dbReference type="GO" id="GO:0016139">
    <property type="term" value="P:glycoside catabolic process"/>
    <property type="evidence" value="ECO:0007669"/>
    <property type="project" value="TreeGrafter"/>
</dbReference>